<evidence type="ECO:0000256" key="6">
    <source>
        <dbReference type="ARBA" id="ARBA00023157"/>
    </source>
</evidence>
<keyword evidence="4 10" id="KW-1133">Transmembrane helix</keyword>
<keyword evidence="11" id="KW-0732">Signal</keyword>
<dbReference type="PANTHER" id="PTHR11973">
    <property type="entry name" value="CELL SURFACE GLYCOPROTEIN MUC18-RELATED"/>
    <property type="match status" value="1"/>
</dbReference>
<feature type="signal peptide" evidence="11">
    <location>
        <begin position="1"/>
        <end position="39"/>
    </location>
</feature>
<keyword evidence="5 10" id="KW-0472">Membrane</keyword>
<dbReference type="Pfam" id="PF13927">
    <property type="entry name" value="Ig_3"/>
    <property type="match status" value="3"/>
</dbReference>
<keyword evidence="3" id="KW-0677">Repeat</keyword>
<dbReference type="GO" id="GO:0043236">
    <property type="term" value="F:laminin binding"/>
    <property type="evidence" value="ECO:0007669"/>
    <property type="project" value="Ensembl"/>
</dbReference>
<proteinExistence type="predicted"/>
<dbReference type="InterPro" id="IPR013162">
    <property type="entry name" value="CD80_C2-set"/>
</dbReference>
<dbReference type="GO" id="GO:0009986">
    <property type="term" value="C:cell surface"/>
    <property type="evidence" value="ECO:0007669"/>
    <property type="project" value="Ensembl"/>
</dbReference>
<dbReference type="Pfam" id="PF07686">
    <property type="entry name" value="V-set"/>
    <property type="match status" value="1"/>
</dbReference>
<dbReference type="STRING" id="29139.ENSVURP00010024130"/>
<keyword evidence="7" id="KW-0325">Glycoprotein</keyword>
<dbReference type="AlphaFoldDB" id="A0A4X2LR51"/>
<evidence type="ECO:0000256" key="8">
    <source>
        <dbReference type="ARBA" id="ARBA00023319"/>
    </source>
</evidence>
<dbReference type="GO" id="GO:0005055">
    <property type="term" value="F:laminin receptor activity"/>
    <property type="evidence" value="ECO:0007669"/>
    <property type="project" value="Ensembl"/>
</dbReference>
<reference evidence="13" key="3">
    <citation type="submission" date="2025-09" db="UniProtKB">
        <authorList>
            <consortium name="Ensembl"/>
        </authorList>
    </citation>
    <scope>IDENTIFICATION</scope>
</reference>
<dbReference type="SUPFAM" id="SSF48726">
    <property type="entry name" value="Immunoglobulin"/>
    <property type="match status" value="5"/>
</dbReference>
<dbReference type="Pfam" id="PF08205">
    <property type="entry name" value="C2-set_2"/>
    <property type="match status" value="1"/>
</dbReference>
<dbReference type="SMART" id="SM00409">
    <property type="entry name" value="IG"/>
    <property type="match status" value="4"/>
</dbReference>
<keyword evidence="6" id="KW-1015">Disulfide bond</keyword>
<dbReference type="InterPro" id="IPR013106">
    <property type="entry name" value="Ig_V-set"/>
</dbReference>
<comment type="subcellular location">
    <subcellularLocation>
        <location evidence="1">Membrane</location>
        <topology evidence="1">Single-pass type I membrane protein</topology>
    </subcellularLocation>
</comment>
<evidence type="ECO:0000256" key="10">
    <source>
        <dbReference type="SAM" id="Phobius"/>
    </source>
</evidence>
<sequence>MEPPGPGRASSPSTLPGPGQAPHLLLLALLLGGAPGAQTEIRVSAPRLVEVMKGEPVTLNCSFSGAGGKEHLALQWLVTDRWGNTSPLVFAVGRKGALKRSGDPGLKPSTPFQLHPNGSLQLLSAEMGDERDYTCQILNGTTEKTEATSHLRVLVAPEPPEVIPNKGTISVVDDKAHEIATCTSRNANPAPNITWYRDGEALEIPTELNGELYAVSRTVREASGLHSLTSILYLRPKKADRDVAFHCRATYHLPNGQQGQQDAVPFYLTLHYPTENVQFWVASPAAPGGWVREGDTVSLLCRGDGNPTPEYIFTLKQGKKEEKSLETNTNGTLTLGRISRDQSGLYQCEVADFDADPGVELTQKLEIHVGYLDPLELSPGENVTLSLGDSTELGCLASGDPTPKVVWMKDSIPLDQGPRFTLTNVSFNSAGIYTCEASVPKLPGLTKTRNLQLLVQGEPELKPEEMRPQGSSGWTEGDEVTLTCSARGHPTPKLSWDHEGEPVNRVISGWVQSSLKLKVMGTVAREGVTCTASNHLGHDQHTFHFEAAASQAPQAGVAVMAAAVSVGLLLLVVALFYCMRQKGRCCRRREKVPPLPPEPEPSRPGMDRPEQTGLLSGGGGGGSGRGGHSFGDEC</sequence>
<feature type="domain" description="Ig-like" evidence="12">
    <location>
        <begin position="160"/>
        <end position="265"/>
    </location>
</feature>
<evidence type="ECO:0000256" key="11">
    <source>
        <dbReference type="SAM" id="SignalP"/>
    </source>
</evidence>
<dbReference type="GeneID" id="114042014"/>
<feature type="domain" description="Ig-like" evidence="12">
    <location>
        <begin position="35"/>
        <end position="148"/>
    </location>
</feature>
<evidence type="ECO:0000313" key="13">
    <source>
        <dbReference type="Ensembl" id="ENSVURP00010024130.1"/>
    </source>
</evidence>
<dbReference type="GO" id="GO:0007160">
    <property type="term" value="P:cell-matrix adhesion"/>
    <property type="evidence" value="ECO:0007669"/>
    <property type="project" value="Ensembl"/>
</dbReference>
<dbReference type="PROSITE" id="PS50835">
    <property type="entry name" value="IG_LIKE"/>
    <property type="match status" value="5"/>
</dbReference>
<keyword evidence="2 10" id="KW-0812">Transmembrane</keyword>
<evidence type="ECO:0000259" key="12">
    <source>
        <dbReference type="PROSITE" id="PS50835"/>
    </source>
</evidence>
<evidence type="ECO:0000313" key="14">
    <source>
        <dbReference type="Proteomes" id="UP000314987"/>
    </source>
</evidence>
<evidence type="ECO:0000256" key="3">
    <source>
        <dbReference type="ARBA" id="ARBA00022737"/>
    </source>
</evidence>
<dbReference type="Ensembl" id="ENSVURT00010027471.1">
    <property type="protein sequence ID" value="ENSVURP00010024130.1"/>
    <property type="gene ID" value="ENSVURG00010018494.1"/>
</dbReference>
<dbReference type="Gene3D" id="2.60.40.10">
    <property type="entry name" value="Immunoglobulins"/>
    <property type="match status" value="5"/>
</dbReference>
<dbReference type="InterPro" id="IPR036179">
    <property type="entry name" value="Ig-like_dom_sf"/>
</dbReference>
<organism evidence="13 14">
    <name type="scientific">Vombatus ursinus</name>
    <name type="common">Common wombat</name>
    <dbReference type="NCBI Taxonomy" id="29139"/>
    <lineage>
        <taxon>Eukaryota</taxon>
        <taxon>Metazoa</taxon>
        <taxon>Chordata</taxon>
        <taxon>Craniata</taxon>
        <taxon>Vertebrata</taxon>
        <taxon>Euteleostomi</taxon>
        <taxon>Mammalia</taxon>
        <taxon>Metatheria</taxon>
        <taxon>Diprotodontia</taxon>
        <taxon>Vombatidae</taxon>
        <taxon>Vombatus</taxon>
    </lineage>
</organism>
<reference evidence="13" key="2">
    <citation type="submission" date="2025-08" db="UniProtKB">
        <authorList>
            <consortium name="Ensembl"/>
        </authorList>
    </citation>
    <scope>IDENTIFICATION</scope>
</reference>
<dbReference type="InterPro" id="IPR003599">
    <property type="entry name" value="Ig_sub"/>
</dbReference>
<name>A0A4X2LR51_VOMUR</name>
<keyword evidence="8" id="KW-0393">Immunoglobulin domain</keyword>
<dbReference type="InterPro" id="IPR051116">
    <property type="entry name" value="Surface_Rcpt/Adhesion_Mol"/>
</dbReference>
<feature type="domain" description="Ig-like" evidence="12">
    <location>
        <begin position="357"/>
        <end position="452"/>
    </location>
</feature>
<evidence type="ECO:0000256" key="9">
    <source>
        <dbReference type="SAM" id="MobiDB-lite"/>
    </source>
</evidence>
<dbReference type="Proteomes" id="UP000314987">
    <property type="component" value="Unassembled WGS sequence"/>
</dbReference>
<dbReference type="InterPro" id="IPR013783">
    <property type="entry name" value="Ig-like_fold"/>
</dbReference>
<keyword evidence="14" id="KW-1185">Reference proteome</keyword>
<feature type="chain" id="PRO_5021244227" evidence="11">
    <location>
        <begin position="40"/>
        <end position="634"/>
    </location>
</feature>
<dbReference type="RefSeq" id="XP_027716522.1">
    <property type="nucleotide sequence ID" value="XM_027860721.1"/>
</dbReference>
<dbReference type="PANTHER" id="PTHR11973:SF17">
    <property type="entry name" value="BASAL CELL ADHESION MOLECULE"/>
    <property type="match status" value="1"/>
</dbReference>
<feature type="domain" description="Ig-like" evidence="12">
    <location>
        <begin position="273"/>
        <end position="352"/>
    </location>
</feature>
<dbReference type="InterPro" id="IPR003598">
    <property type="entry name" value="Ig_sub2"/>
</dbReference>
<dbReference type="SMART" id="SM00408">
    <property type="entry name" value="IGc2"/>
    <property type="match status" value="4"/>
</dbReference>
<feature type="region of interest" description="Disordered" evidence="9">
    <location>
        <begin position="589"/>
        <end position="634"/>
    </location>
</feature>
<gene>
    <name evidence="13" type="primary">BCAM</name>
</gene>
<evidence type="ECO:0000256" key="5">
    <source>
        <dbReference type="ARBA" id="ARBA00023136"/>
    </source>
</evidence>
<feature type="domain" description="Ig-like" evidence="12">
    <location>
        <begin position="459"/>
        <end position="550"/>
    </location>
</feature>
<dbReference type="OMA" id="GYMTIRT"/>
<evidence type="ECO:0000256" key="2">
    <source>
        <dbReference type="ARBA" id="ARBA00022692"/>
    </source>
</evidence>
<feature type="compositionally biased region" description="Gly residues" evidence="9">
    <location>
        <begin position="615"/>
        <end position="634"/>
    </location>
</feature>
<dbReference type="InterPro" id="IPR007110">
    <property type="entry name" value="Ig-like_dom"/>
</dbReference>
<reference evidence="14" key="1">
    <citation type="submission" date="2018-12" db="EMBL/GenBank/DDBJ databases">
        <authorList>
            <person name="Yazar S."/>
        </authorList>
    </citation>
    <scope>NUCLEOTIDE SEQUENCE [LARGE SCALE GENOMIC DNA]</scope>
</reference>
<evidence type="ECO:0000256" key="7">
    <source>
        <dbReference type="ARBA" id="ARBA00023180"/>
    </source>
</evidence>
<protein>
    <submittedName>
        <fullName evidence="13">Basal cell adhesion molecule (Lutheran blood group)</fullName>
    </submittedName>
</protein>
<feature type="transmembrane region" description="Helical" evidence="10">
    <location>
        <begin position="555"/>
        <end position="579"/>
    </location>
</feature>
<accession>A0A4X2LR51</accession>
<dbReference type="CTD" id="4059"/>
<dbReference type="GO" id="GO:0005886">
    <property type="term" value="C:plasma membrane"/>
    <property type="evidence" value="ECO:0007669"/>
    <property type="project" value="Ensembl"/>
</dbReference>
<evidence type="ECO:0000256" key="1">
    <source>
        <dbReference type="ARBA" id="ARBA00004479"/>
    </source>
</evidence>
<evidence type="ECO:0000256" key="4">
    <source>
        <dbReference type="ARBA" id="ARBA00022989"/>
    </source>
</evidence>
<dbReference type="GeneTree" id="ENSGT00940000161038"/>